<reference evidence="4" key="1">
    <citation type="submission" date="2025-08" db="UniProtKB">
        <authorList>
            <consortium name="RefSeq"/>
        </authorList>
    </citation>
    <scope>IDENTIFICATION</scope>
    <source>
        <tissue evidence="4">Leukocyte</tissue>
    </source>
</reference>
<keyword evidence="1" id="KW-0808">Transferase</keyword>
<keyword evidence="1" id="KW-0479">Metal-binding</keyword>
<organism evidence="4">
    <name type="scientific">Castor canadensis</name>
    <name type="common">American beaver</name>
    <dbReference type="NCBI Taxonomy" id="51338"/>
    <lineage>
        <taxon>Eukaryota</taxon>
        <taxon>Metazoa</taxon>
        <taxon>Chordata</taxon>
        <taxon>Craniata</taxon>
        <taxon>Vertebrata</taxon>
        <taxon>Euteleostomi</taxon>
        <taxon>Mammalia</taxon>
        <taxon>Eutheria</taxon>
        <taxon>Euarchontoglires</taxon>
        <taxon>Glires</taxon>
        <taxon>Rodentia</taxon>
        <taxon>Castorimorpha</taxon>
        <taxon>Castoridae</taxon>
        <taxon>Castor</taxon>
    </lineage>
</organism>
<dbReference type="PANTHER" id="PTHR21497:SF39">
    <property type="entry name" value="E3 UBIQUITIN-PROTEIN LIGASE UBR3"/>
    <property type="match status" value="1"/>
</dbReference>
<dbReference type="PANTHER" id="PTHR21497">
    <property type="entry name" value="UBIQUITIN LIGASE E3 ALPHA-RELATED"/>
    <property type="match status" value="1"/>
</dbReference>
<accession>A0A8B7TZQ4</accession>
<name>A0A8B7TZQ4_CASCN</name>
<gene>
    <name evidence="4" type="primary">LOC109681839</name>
</gene>
<dbReference type="KEGG" id="ccan:109681839"/>
<comment type="catalytic activity">
    <reaction evidence="1">
        <text>S-ubiquitinyl-[E2 ubiquitin-conjugating enzyme]-L-cysteine + [acceptor protein]-L-lysine = [E2 ubiquitin-conjugating enzyme]-L-cysteine + N(6)-ubiquitinyl-[acceptor protein]-L-lysine.</text>
        <dbReference type="EC" id="2.3.2.27"/>
    </reaction>
</comment>
<sequence>MRLLHCKTLHIVLFTLLYKILMDHQNLSEHVLCMVLYLIELGLENSAEDESDEEVSVGGPERCHDSWFPGSNLVSNMRHFINYVRVRVPETAPEVKRDSPASTSSDSLGSLQSSRRPRVLQRENSGTAQVFSLVAERRKKFQEIINRSSSEANQVVRPKTSNKWSAPGSAPHLTTAILEIKESILSLLIKLHHKLSGKQNSYYPPWLDDIEILIQPEIPKYSHGDGITAVERILLKAALQSRMNKRIIEEICRKVTPPVPPKKITAAEKKTLDKEER</sequence>
<comment type="function">
    <text evidence="1">Ubiquitin ligase protein which is a component of the N-end rule pathway. Recognizes and binds to proteins bearing specific N-terminal residues that are destabilizing according to the N-end rule, leading to their ubiquitination and subsequent degradation.</text>
</comment>
<comment type="similarity">
    <text evidence="1">Belongs to the E3 ubiquitin-protein ligase UBR1-like family.</text>
</comment>
<dbReference type="GO" id="GO:0005737">
    <property type="term" value="C:cytoplasm"/>
    <property type="evidence" value="ECO:0007669"/>
    <property type="project" value="TreeGrafter"/>
</dbReference>
<dbReference type="OrthoDB" id="15304at2759"/>
<feature type="signal peptide" evidence="3">
    <location>
        <begin position="1"/>
        <end position="28"/>
    </location>
</feature>
<dbReference type="InterPro" id="IPR039164">
    <property type="entry name" value="UBR1-like"/>
</dbReference>
<evidence type="ECO:0000256" key="1">
    <source>
        <dbReference type="RuleBase" id="RU366018"/>
    </source>
</evidence>
<feature type="region of interest" description="Disordered" evidence="2">
    <location>
        <begin position="92"/>
        <end position="124"/>
    </location>
</feature>
<feature type="chain" id="PRO_5034827670" description="E3 ubiquitin-protein ligase" evidence="3">
    <location>
        <begin position="29"/>
        <end position="277"/>
    </location>
</feature>
<keyword evidence="3" id="KW-0732">Signal</keyword>
<protein>
    <recommendedName>
        <fullName evidence="1">E3 ubiquitin-protein ligase</fullName>
        <ecNumber evidence="1">2.3.2.27</ecNumber>
    </recommendedName>
</protein>
<dbReference type="AlphaFoldDB" id="A0A8B7TZQ4"/>
<dbReference type="RefSeq" id="XP_020012352.1">
    <property type="nucleotide sequence ID" value="XM_020156763.1"/>
</dbReference>
<dbReference type="EC" id="2.3.2.27" evidence="1"/>
<dbReference type="GO" id="GO:0016567">
    <property type="term" value="P:protein ubiquitination"/>
    <property type="evidence" value="ECO:0007669"/>
    <property type="project" value="UniProtKB-UniRule"/>
</dbReference>
<dbReference type="GO" id="GO:0061630">
    <property type="term" value="F:ubiquitin protein ligase activity"/>
    <property type="evidence" value="ECO:0007669"/>
    <property type="project" value="UniProtKB-UniRule"/>
</dbReference>
<dbReference type="UniPathway" id="UPA00143"/>
<evidence type="ECO:0000313" key="4">
    <source>
        <dbReference type="RefSeq" id="XP_020012352.1"/>
    </source>
</evidence>
<keyword evidence="1" id="KW-0833">Ubl conjugation pathway</keyword>
<keyword evidence="1" id="KW-0863">Zinc-finger</keyword>
<evidence type="ECO:0000256" key="2">
    <source>
        <dbReference type="SAM" id="MobiDB-lite"/>
    </source>
</evidence>
<feature type="compositionally biased region" description="Low complexity" evidence="2">
    <location>
        <begin position="100"/>
        <end position="114"/>
    </location>
</feature>
<evidence type="ECO:0000256" key="3">
    <source>
        <dbReference type="SAM" id="SignalP"/>
    </source>
</evidence>
<dbReference type="GO" id="GO:0071596">
    <property type="term" value="P:ubiquitin-dependent protein catabolic process via the N-end rule pathway"/>
    <property type="evidence" value="ECO:0007669"/>
    <property type="project" value="UniProtKB-UniRule"/>
</dbReference>
<dbReference type="GO" id="GO:0008270">
    <property type="term" value="F:zinc ion binding"/>
    <property type="evidence" value="ECO:0007669"/>
    <property type="project" value="UniProtKB-UniRule"/>
</dbReference>
<keyword evidence="1" id="KW-0862">Zinc</keyword>
<comment type="pathway">
    <text evidence="1">Protein modification; protein ubiquitination.</text>
</comment>
<proteinExistence type="inferred from homology"/>
<dbReference type="GO" id="GO:0000151">
    <property type="term" value="C:ubiquitin ligase complex"/>
    <property type="evidence" value="ECO:0007669"/>
    <property type="project" value="TreeGrafter"/>
</dbReference>